<sequence>MEHNTGTHRPFRKPNDQPVYINASSNHPKSIIKHIPEAIGKRLSALSSNQGIFNSAAPIYDEALEKSGFKEEVKSKKADAKERVTGENKKRRRKRNVIWFNPPFGKNVKTSIAGTFLKLLDKHFPQGSDSTKIFNRNCVKVS</sequence>
<evidence type="ECO:0000313" key="3">
    <source>
        <dbReference type="Proteomes" id="UP001152320"/>
    </source>
</evidence>
<evidence type="ECO:0000313" key="2">
    <source>
        <dbReference type="EMBL" id="KAJ8049617.1"/>
    </source>
</evidence>
<dbReference type="Proteomes" id="UP001152320">
    <property type="component" value="Chromosome 1"/>
</dbReference>
<keyword evidence="3" id="KW-1185">Reference proteome</keyword>
<organism evidence="2 3">
    <name type="scientific">Holothuria leucospilota</name>
    <name type="common">Black long sea cucumber</name>
    <name type="synonym">Mertensiothuria leucospilota</name>
    <dbReference type="NCBI Taxonomy" id="206669"/>
    <lineage>
        <taxon>Eukaryota</taxon>
        <taxon>Metazoa</taxon>
        <taxon>Echinodermata</taxon>
        <taxon>Eleutherozoa</taxon>
        <taxon>Echinozoa</taxon>
        <taxon>Holothuroidea</taxon>
        <taxon>Aspidochirotacea</taxon>
        <taxon>Aspidochirotida</taxon>
        <taxon>Holothuriidae</taxon>
        <taxon>Holothuria</taxon>
    </lineage>
</organism>
<evidence type="ECO:0000256" key="1">
    <source>
        <dbReference type="SAM" id="MobiDB-lite"/>
    </source>
</evidence>
<dbReference type="EMBL" id="JAIZAY010000001">
    <property type="protein sequence ID" value="KAJ8049617.1"/>
    <property type="molecule type" value="Genomic_DNA"/>
</dbReference>
<comment type="caution">
    <text evidence="2">The sequence shown here is derived from an EMBL/GenBank/DDBJ whole genome shotgun (WGS) entry which is preliminary data.</text>
</comment>
<gene>
    <name evidence="2" type="ORF">HOLleu_02439</name>
</gene>
<reference evidence="2" key="1">
    <citation type="submission" date="2021-10" db="EMBL/GenBank/DDBJ databases">
        <title>Tropical sea cucumber genome reveals ecological adaptation and Cuvierian tubules defense mechanism.</title>
        <authorList>
            <person name="Chen T."/>
        </authorList>
    </citation>
    <scope>NUCLEOTIDE SEQUENCE</scope>
    <source>
        <strain evidence="2">Nanhai2018</strain>
        <tissue evidence="2">Muscle</tissue>
    </source>
</reference>
<name>A0A9Q1HH18_HOLLE</name>
<protein>
    <submittedName>
        <fullName evidence="2">Uncharacterized protein</fullName>
    </submittedName>
</protein>
<accession>A0A9Q1HH18</accession>
<feature type="region of interest" description="Disordered" evidence="1">
    <location>
        <begin position="1"/>
        <end position="24"/>
    </location>
</feature>
<proteinExistence type="predicted"/>
<dbReference type="AlphaFoldDB" id="A0A9Q1HH18"/>